<feature type="transmembrane region" description="Helical" evidence="6">
    <location>
        <begin position="33"/>
        <end position="51"/>
    </location>
</feature>
<evidence type="ECO:0000313" key="8">
    <source>
        <dbReference type="EMBL" id="KAK0614111.1"/>
    </source>
</evidence>
<evidence type="ECO:0000256" key="4">
    <source>
        <dbReference type="ARBA" id="ARBA00023136"/>
    </source>
</evidence>
<evidence type="ECO:0000256" key="5">
    <source>
        <dbReference type="SAM" id="MobiDB-lite"/>
    </source>
</evidence>
<dbReference type="Proteomes" id="UP001175000">
    <property type="component" value="Unassembled WGS sequence"/>
</dbReference>
<feature type="transmembrane region" description="Helical" evidence="6">
    <location>
        <begin position="100"/>
        <end position="119"/>
    </location>
</feature>
<evidence type="ECO:0000256" key="6">
    <source>
        <dbReference type="SAM" id="Phobius"/>
    </source>
</evidence>
<evidence type="ECO:0000256" key="3">
    <source>
        <dbReference type="ARBA" id="ARBA00022989"/>
    </source>
</evidence>
<evidence type="ECO:0000256" key="1">
    <source>
        <dbReference type="ARBA" id="ARBA00004141"/>
    </source>
</evidence>
<comment type="caution">
    <text evidence="8">The sequence shown here is derived from an EMBL/GenBank/DDBJ whole genome shotgun (WGS) entry which is preliminary data.</text>
</comment>
<name>A0AA39WEU5_9PEZI</name>
<dbReference type="AlphaFoldDB" id="A0AA39WEU5"/>
<keyword evidence="2 6" id="KW-0812">Transmembrane</keyword>
<evidence type="ECO:0000313" key="9">
    <source>
        <dbReference type="Proteomes" id="UP001175000"/>
    </source>
</evidence>
<feature type="compositionally biased region" description="Basic and acidic residues" evidence="5">
    <location>
        <begin position="280"/>
        <end position="291"/>
    </location>
</feature>
<dbReference type="EMBL" id="JAULSU010000006">
    <property type="protein sequence ID" value="KAK0614111.1"/>
    <property type="molecule type" value="Genomic_DNA"/>
</dbReference>
<feature type="transmembrane region" description="Helical" evidence="6">
    <location>
        <begin position="160"/>
        <end position="185"/>
    </location>
</feature>
<dbReference type="InterPro" id="IPR008253">
    <property type="entry name" value="Marvel"/>
</dbReference>
<feature type="domain" description="MARVEL" evidence="7">
    <location>
        <begin position="27"/>
        <end position="180"/>
    </location>
</feature>
<protein>
    <recommendedName>
        <fullName evidence="7">MARVEL domain-containing protein</fullName>
    </recommendedName>
</protein>
<feature type="transmembrane region" description="Helical" evidence="6">
    <location>
        <begin position="63"/>
        <end position="88"/>
    </location>
</feature>
<comment type="subcellular location">
    <subcellularLocation>
        <location evidence="1">Membrane</location>
        <topology evidence="1">Multi-pass membrane protein</topology>
    </subcellularLocation>
</comment>
<gene>
    <name evidence="8" type="ORF">B0T14DRAFT_527708</name>
</gene>
<feature type="region of interest" description="Disordered" evidence="5">
    <location>
        <begin position="231"/>
        <end position="300"/>
    </location>
</feature>
<dbReference type="GO" id="GO:0016020">
    <property type="term" value="C:membrane"/>
    <property type="evidence" value="ECO:0007669"/>
    <property type="project" value="UniProtKB-SubCell"/>
</dbReference>
<keyword evidence="9" id="KW-1185">Reference proteome</keyword>
<feature type="compositionally biased region" description="Polar residues" evidence="5">
    <location>
        <begin position="254"/>
        <end position="263"/>
    </location>
</feature>
<sequence>MSPPSQTHTQLTPANMGAGSGTALHSLSVSLRIIQLISSIIILSLYAYFLATLASHKQPQPTSLAAVAGIAGSAILYTSLCILTRICFRKRSIPVKPFTSLMSMVFDVAFAAAFIYVAAANKGGSASCETGWAETPFGSGDVNTGTPAEGLPALGVGCRMVKACLAVGVVNIFMFLFSVVAEWALIRHHRKESRYGPSPANNYTEGYGTRAENEGGGFWSRLFRRKKAAAPADPFNPNALPQHAQPDDVRESYATEQTRVGSSNGDGGPKYDALSYAGHDPWRGEPRRSDGFDEVPLAQYPPANYRYSDGVYERV</sequence>
<reference evidence="8" key="1">
    <citation type="submission" date="2023-06" db="EMBL/GenBank/DDBJ databases">
        <title>Genome-scale phylogeny and comparative genomics of the fungal order Sordariales.</title>
        <authorList>
            <consortium name="Lawrence Berkeley National Laboratory"/>
            <person name="Hensen N."/>
            <person name="Bonometti L."/>
            <person name="Westerberg I."/>
            <person name="Brannstrom I.O."/>
            <person name="Guillou S."/>
            <person name="Cros-Aarteil S."/>
            <person name="Calhoun S."/>
            <person name="Haridas S."/>
            <person name="Kuo A."/>
            <person name="Mondo S."/>
            <person name="Pangilinan J."/>
            <person name="Riley R."/>
            <person name="Labutti K."/>
            <person name="Andreopoulos B."/>
            <person name="Lipzen A."/>
            <person name="Chen C."/>
            <person name="Yanf M."/>
            <person name="Daum C."/>
            <person name="Ng V."/>
            <person name="Clum A."/>
            <person name="Steindorff A."/>
            <person name="Ohm R."/>
            <person name="Martin F."/>
            <person name="Silar P."/>
            <person name="Natvig D."/>
            <person name="Lalanne C."/>
            <person name="Gautier V."/>
            <person name="Ament-Velasquez S.L."/>
            <person name="Kruys A."/>
            <person name="Hutchinson M.I."/>
            <person name="Powell A.J."/>
            <person name="Barry K."/>
            <person name="Miller A.N."/>
            <person name="Grigoriev I.V."/>
            <person name="Debuchy R."/>
            <person name="Gladieux P."/>
            <person name="Thoren M.H."/>
            <person name="Johannesson H."/>
        </authorList>
    </citation>
    <scope>NUCLEOTIDE SEQUENCE</scope>
    <source>
        <strain evidence="8">CBS 606.72</strain>
    </source>
</reference>
<accession>A0AA39WEU5</accession>
<proteinExistence type="predicted"/>
<keyword evidence="3 6" id="KW-1133">Transmembrane helix</keyword>
<evidence type="ECO:0000259" key="7">
    <source>
        <dbReference type="Pfam" id="PF01284"/>
    </source>
</evidence>
<organism evidence="8 9">
    <name type="scientific">Immersiella caudata</name>
    <dbReference type="NCBI Taxonomy" id="314043"/>
    <lineage>
        <taxon>Eukaryota</taxon>
        <taxon>Fungi</taxon>
        <taxon>Dikarya</taxon>
        <taxon>Ascomycota</taxon>
        <taxon>Pezizomycotina</taxon>
        <taxon>Sordariomycetes</taxon>
        <taxon>Sordariomycetidae</taxon>
        <taxon>Sordariales</taxon>
        <taxon>Lasiosphaeriaceae</taxon>
        <taxon>Immersiella</taxon>
    </lineage>
</organism>
<keyword evidence="4 6" id="KW-0472">Membrane</keyword>
<evidence type="ECO:0000256" key="2">
    <source>
        <dbReference type="ARBA" id="ARBA00022692"/>
    </source>
</evidence>
<feature type="compositionally biased region" description="Low complexity" evidence="5">
    <location>
        <begin position="231"/>
        <end position="241"/>
    </location>
</feature>
<dbReference type="Pfam" id="PF01284">
    <property type="entry name" value="MARVEL"/>
    <property type="match status" value="1"/>
</dbReference>